<sequence length="75" mass="8424">MSGVPEGFTYRVRKNGDIDVLHHGRSAAVLRGVAAARFLVDVDTSDPQELMARITGNYKHGNERAAKQHPRNRRR</sequence>
<name>A0ABY8WSN2_9ACTN</name>
<gene>
    <name evidence="2" type="ORF">ACTOB_003241</name>
</gene>
<reference evidence="2 3" key="1">
    <citation type="submission" date="2023-06" db="EMBL/GenBank/DDBJ databases">
        <authorList>
            <person name="Yushchuk O."/>
            <person name="Binda E."/>
            <person name="Ruckert-Reed C."/>
            <person name="Fedorenko V."/>
            <person name="Kalinowski J."/>
            <person name="Marinelli F."/>
        </authorList>
    </citation>
    <scope>NUCLEOTIDE SEQUENCE [LARGE SCALE GENOMIC DNA]</scope>
    <source>
        <strain evidence="2 3">NRRL 3884</strain>
    </source>
</reference>
<keyword evidence="3" id="KW-1185">Reference proteome</keyword>
<dbReference type="RefSeq" id="WP_284921021.1">
    <property type="nucleotide sequence ID" value="NZ_CP126980.1"/>
</dbReference>
<dbReference type="EMBL" id="CP126980">
    <property type="protein sequence ID" value="WIM99583.1"/>
    <property type="molecule type" value="Genomic_DNA"/>
</dbReference>
<feature type="region of interest" description="Disordered" evidence="1">
    <location>
        <begin position="55"/>
        <end position="75"/>
    </location>
</feature>
<organism evidence="2 3">
    <name type="scientific">Actinoplanes oblitus</name>
    <dbReference type="NCBI Taxonomy" id="3040509"/>
    <lineage>
        <taxon>Bacteria</taxon>
        <taxon>Bacillati</taxon>
        <taxon>Actinomycetota</taxon>
        <taxon>Actinomycetes</taxon>
        <taxon>Micromonosporales</taxon>
        <taxon>Micromonosporaceae</taxon>
        <taxon>Actinoplanes</taxon>
    </lineage>
</organism>
<accession>A0ABY8WSN2</accession>
<evidence type="ECO:0000256" key="1">
    <source>
        <dbReference type="SAM" id="MobiDB-lite"/>
    </source>
</evidence>
<evidence type="ECO:0000313" key="3">
    <source>
        <dbReference type="Proteomes" id="UP001240150"/>
    </source>
</evidence>
<dbReference type="Proteomes" id="UP001240150">
    <property type="component" value="Chromosome"/>
</dbReference>
<proteinExistence type="predicted"/>
<protein>
    <submittedName>
        <fullName evidence="2">Uncharacterized protein</fullName>
    </submittedName>
</protein>
<evidence type="ECO:0000313" key="2">
    <source>
        <dbReference type="EMBL" id="WIM99583.1"/>
    </source>
</evidence>